<keyword evidence="1" id="KW-0732">Signal</keyword>
<evidence type="ECO:0000313" key="2">
    <source>
        <dbReference type="Ensembl" id="ENSACDP00005021617.1"/>
    </source>
</evidence>
<accession>A0A8B9EJ37</accession>
<protein>
    <submittedName>
        <fullName evidence="2">Uncharacterized protein</fullName>
    </submittedName>
</protein>
<name>A0A8B9EJ37_ANSCY</name>
<reference evidence="2" key="2">
    <citation type="submission" date="2025-09" db="UniProtKB">
        <authorList>
            <consortium name="Ensembl"/>
        </authorList>
    </citation>
    <scope>IDENTIFICATION</scope>
</reference>
<dbReference type="Ensembl" id="ENSACDT00005025837.1">
    <property type="protein sequence ID" value="ENSACDP00005021617.1"/>
    <property type="gene ID" value="ENSACDG00005015637.1"/>
</dbReference>
<feature type="chain" id="PRO_5034538331" evidence="1">
    <location>
        <begin position="24"/>
        <end position="77"/>
    </location>
</feature>
<organism evidence="2 3">
    <name type="scientific">Anser cygnoides</name>
    <name type="common">Swan goose</name>
    <dbReference type="NCBI Taxonomy" id="8845"/>
    <lineage>
        <taxon>Eukaryota</taxon>
        <taxon>Metazoa</taxon>
        <taxon>Chordata</taxon>
        <taxon>Craniata</taxon>
        <taxon>Vertebrata</taxon>
        <taxon>Euteleostomi</taxon>
        <taxon>Archelosauria</taxon>
        <taxon>Archosauria</taxon>
        <taxon>Dinosauria</taxon>
        <taxon>Saurischia</taxon>
        <taxon>Theropoda</taxon>
        <taxon>Coelurosauria</taxon>
        <taxon>Aves</taxon>
        <taxon>Neognathae</taxon>
        <taxon>Galloanserae</taxon>
        <taxon>Anseriformes</taxon>
        <taxon>Anatidae</taxon>
        <taxon>Anserinae</taxon>
        <taxon>Anser</taxon>
    </lineage>
</organism>
<sequence>ITNTIFSHLLVSLYLWFRLQLLTDRNKSYTGPCGGRDCSTGCKCFPEKGARVSLFSLIQQFLVSLTNLGGGGGRRGA</sequence>
<proteinExistence type="predicted"/>
<evidence type="ECO:0000313" key="3">
    <source>
        <dbReference type="Proteomes" id="UP000694521"/>
    </source>
</evidence>
<reference evidence="2" key="1">
    <citation type="submission" date="2025-08" db="UniProtKB">
        <authorList>
            <consortium name="Ensembl"/>
        </authorList>
    </citation>
    <scope>IDENTIFICATION</scope>
</reference>
<dbReference type="Proteomes" id="UP000694521">
    <property type="component" value="Unplaced"/>
</dbReference>
<keyword evidence="3" id="KW-1185">Reference proteome</keyword>
<feature type="signal peptide" evidence="1">
    <location>
        <begin position="1"/>
        <end position="23"/>
    </location>
</feature>
<dbReference type="AlphaFoldDB" id="A0A8B9EJ37"/>
<evidence type="ECO:0000256" key="1">
    <source>
        <dbReference type="SAM" id="SignalP"/>
    </source>
</evidence>